<evidence type="ECO:0000313" key="2">
    <source>
        <dbReference type="EMBL" id="KAK1614226.1"/>
    </source>
</evidence>
<keyword evidence="3" id="KW-1185">Reference proteome</keyword>
<name>A0AAD8VQP4_LOLMU</name>
<dbReference type="SMART" id="SM00256">
    <property type="entry name" value="FBOX"/>
    <property type="match status" value="1"/>
</dbReference>
<gene>
    <name evidence="2" type="ORF">QYE76_019743</name>
</gene>
<accession>A0AAD8VQP4</accession>
<dbReference type="Gene3D" id="1.20.1280.50">
    <property type="match status" value="1"/>
</dbReference>
<dbReference type="SUPFAM" id="SSF81383">
    <property type="entry name" value="F-box domain"/>
    <property type="match status" value="1"/>
</dbReference>
<proteinExistence type="predicted"/>
<dbReference type="InterPro" id="IPR036047">
    <property type="entry name" value="F-box-like_dom_sf"/>
</dbReference>
<protein>
    <recommendedName>
        <fullName evidence="1">F-box domain-containing protein</fullName>
    </recommendedName>
</protein>
<dbReference type="InterPro" id="IPR001810">
    <property type="entry name" value="F-box_dom"/>
</dbReference>
<dbReference type="Proteomes" id="UP001231189">
    <property type="component" value="Unassembled WGS sequence"/>
</dbReference>
<dbReference type="AlphaFoldDB" id="A0AAD8VQP4"/>
<comment type="caution">
    <text evidence="2">The sequence shown here is derived from an EMBL/GenBank/DDBJ whole genome shotgun (WGS) entry which is preliminary data.</text>
</comment>
<evidence type="ECO:0000313" key="3">
    <source>
        <dbReference type="Proteomes" id="UP001231189"/>
    </source>
</evidence>
<feature type="domain" description="F-box" evidence="1">
    <location>
        <begin position="18"/>
        <end position="58"/>
    </location>
</feature>
<sequence length="395" mass="44331">MTSRRRHPSSPPPPLEVDDLLSEILLRLTPQPSSLPRVSLVCKRWRRLVSDPRFLRRFRLHHRRNPPLLGFFEHAFYQLLFVPIMDPPNRVPRARFSLQLDDGDKARFLVIGCRHGLVLIFHASMDRLLVWDPVTADQHSFSVPQGFDWPNTPIHGAVIRAAVDAQHFQVVMVGTVQEKQDAPARASARVYSSVTGTWGNLISIPLPPKLSGSMIRLPAMLSTGIPGVLVGDSLYWVLSDSLLEFDLDRQRLAVIPVPVNMYARGNCHFLVMRADGGELGFLFLSKVSAQLWKRKTNCDGVASWVLGRTVEMDKLLSLNSEIERSSLMILGFAEDNNVVFLWTVIGVFTVQLESLQFKKHFETDIISRYLPFESVCSAGKSVGGGHDGAEPLHNT</sequence>
<organism evidence="2 3">
    <name type="scientific">Lolium multiflorum</name>
    <name type="common">Italian ryegrass</name>
    <name type="synonym">Lolium perenne subsp. multiflorum</name>
    <dbReference type="NCBI Taxonomy" id="4521"/>
    <lineage>
        <taxon>Eukaryota</taxon>
        <taxon>Viridiplantae</taxon>
        <taxon>Streptophyta</taxon>
        <taxon>Embryophyta</taxon>
        <taxon>Tracheophyta</taxon>
        <taxon>Spermatophyta</taxon>
        <taxon>Magnoliopsida</taxon>
        <taxon>Liliopsida</taxon>
        <taxon>Poales</taxon>
        <taxon>Poaceae</taxon>
        <taxon>BOP clade</taxon>
        <taxon>Pooideae</taxon>
        <taxon>Poodae</taxon>
        <taxon>Poeae</taxon>
        <taxon>Poeae Chloroplast Group 2 (Poeae type)</taxon>
        <taxon>Loliodinae</taxon>
        <taxon>Loliinae</taxon>
        <taxon>Lolium</taxon>
    </lineage>
</organism>
<evidence type="ECO:0000259" key="1">
    <source>
        <dbReference type="SMART" id="SM00256"/>
    </source>
</evidence>
<dbReference type="InterPro" id="IPR056594">
    <property type="entry name" value="AT5G49610-like_b-prop"/>
</dbReference>
<dbReference type="EMBL" id="JAUUTY010000006">
    <property type="protein sequence ID" value="KAK1614226.1"/>
    <property type="molecule type" value="Genomic_DNA"/>
</dbReference>
<dbReference type="PANTHER" id="PTHR32133">
    <property type="entry name" value="OS07G0120400 PROTEIN"/>
    <property type="match status" value="1"/>
</dbReference>
<reference evidence="2" key="1">
    <citation type="submission" date="2023-07" db="EMBL/GenBank/DDBJ databases">
        <title>A chromosome-level genome assembly of Lolium multiflorum.</title>
        <authorList>
            <person name="Chen Y."/>
            <person name="Copetti D."/>
            <person name="Kolliker R."/>
            <person name="Studer B."/>
        </authorList>
    </citation>
    <scope>NUCLEOTIDE SEQUENCE</scope>
    <source>
        <strain evidence="2">02402/16</strain>
        <tissue evidence="2">Leaf</tissue>
    </source>
</reference>
<dbReference type="PANTHER" id="PTHR32133:SF385">
    <property type="entry name" value="F-BOX DOMAIN-CONTAINING PROTEIN"/>
    <property type="match status" value="1"/>
</dbReference>
<dbReference type="Pfam" id="PF23635">
    <property type="entry name" value="Beta-prop_AT5G49610-like"/>
    <property type="match status" value="1"/>
</dbReference>
<dbReference type="Pfam" id="PF12937">
    <property type="entry name" value="F-box-like"/>
    <property type="match status" value="1"/>
</dbReference>